<gene>
    <name evidence="1" type="ORF">O181_068727</name>
</gene>
<comment type="caution">
    <text evidence="1">The sequence shown here is derived from an EMBL/GenBank/DDBJ whole genome shotgun (WGS) entry which is preliminary data.</text>
</comment>
<protein>
    <submittedName>
        <fullName evidence="1">Uncharacterized protein</fullName>
    </submittedName>
</protein>
<reference evidence="1" key="1">
    <citation type="submission" date="2021-03" db="EMBL/GenBank/DDBJ databases">
        <title>Draft genome sequence of rust myrtle Austropuccinia psidii MF-1, a brazilian biotype.</title>
        <authorList>
            <person name="Quecine M.C."/>
            <person name="Pachon D.M.R."/>
            <person name="Bonatelli M.L."/>
            <person name="Correr F.H."/>
            <person name="Franceschini L.M."/>
            <person name="Leite T.F."/>
            <person name="Margarido G.R.A."/>
            <person name="Almeida C.A."/>
            <person name="Ferrarezi J.A."/>
            <person name="Labate C.A."/>
        </authorList>
    </citation>
    <scope>NUCLEOTIDE SEQUENCE</scope>
    <source>
        <strain evidence="1">MF-1</strain>
    </source>
</reference>
<sequence length="100" mass="11134">MSTPSQPLCIEIINICIQINRDITLNPDNSHIASCIILWHNQQNIFVYLPNHKNNIGSLPGTLSKMLIPCLGALQTLMKCGRDGAWIPNCQTNCTQTLFV</sequence>
<organism evidence="1 2">
    <name type="scientific">Austropuccinia psidii MF-1</name>
    <dbReference type="NCBI Taxonomy" id="1389203"/>
    <lineage>
        <taxon>Eukaryota</taxon>
        <taxon>Fungi</taxon>
        <taxon>Dikarya</taxon>
        <taxon>Basidiomycota</taxon>
        <taxon>Pucciniomycotina</taxon>
        <taxon>Pucciniomycetes</taxon>
        <taxon>Pucciniales</taxon>
        <taxon>Sphaerophragmiaceae</taxon>
        <taxon>Austropuccinia</taxon>
    </lineage>
</organism>
<keyword evidence="2" id="KW-1185">Reference proteome</keyword>
<evidence type="ECO:0000313" key="1">
    <source>
        <dbReference type="EMBL" id="MBW0529012.1"/>
    </source>
</evidence>
<dbReference type="AlphaFoldDB" id="A0A9Q3EZV9"/>
<name>A0A9Q3EZV9_9BASI</name>
<proteinExistence type="predicted"/>
<accession>A0A9Q3EZV9</accession>
<dbReference type="EMBL" id="AVOT02034798">
    <property type="protein sequence ID" value="MBW0529012.1"/>
    <property type="molecule type" value="Genomic_DNA"/>
</dbReference>
<evidence type="ECO:0000313" key="2">
    <source>
        <dbReference type="Proteomes" id="UP000765509"/>
    </source>
</evidence>
<dbReference type="Proteomes" id="UP000765509">
    <property type="component" value="Unassembled WGS sequence"/>
</dbReference>